<evidence type="ECO:0000313" key="3">
    <source>
        <dbReference type="EMBL" id="MBB6125576.1"/>
    </source>
</evidence>
<evidence type="ECO:0000256" key="1">
    <source>
        <dbReference type="SAM" id="MobiDB-lite"/>
    </source>
</evidence>
<gene>
    <name evidence="3" type="ORF">FHS92_003340</name>
</gene>
<comment type="caution">
    <text evidence="3">The sequence shown here is derived from an EMBL/GenBank/DDBJ whole genome shotgun (WGS) entry which is preliminary data.</text>
</comment>
<proteinExistence type="predicted"/>
<dbReference type="AlphaFoldDB" id="A0A841J7Q7"/>
<keyword evidence="2" id="KW-0732">Signal</keyword>
<dbReference type="EMBL" id="JACIJP010000009">
    <property type="protein sequence ID" value="MBB6125576.1"/>
    <property type="molecule type" value="Genomic_DNA"/>
</dbReference>
<sequence>MKTLLTLAAAIAALTAASASFASTPAGGHWEWQSRPTPGPNKSNLPQQVRVWIKDSGTEVADCNCSMMKMSAADCMMDMPGKRAMPSAG</sequence>
<organism evidence="3 4">
    <name type="scientific">Sphingobium subterraneum</name>
    <dbReference type="NCBI Taxonomy" id="627688"/>
    <lineage>
        <taxon>Bacteria</taxon>
        <taxon>Pseudomonadati</taxon>
        <taxon>Pseudomonadota</taxon>
        <taxon>Alphaproteobacteria</taxon>
        <taxon>Sphingomonadales</taxon>
        <taxon>Sphingomonadaceae</taxon>
        <taxon>Sphingobium</taxon>
    </lineage>
</organism>
<evidence type="ECO:0000256" key="2">
    <source>
        <dbReference type="SAM" id="SignalP"/>
    </source>
</evidence>
<feature type="signal peptide" evidence="2">
    <location>
        <begin position="1"/>
        <end position="22"/>
    </location>
</feature>
<reference evidence="3 4" key="1">
    <citation type="submission" date="2020-08" db="EMBL/GenBank/DDBJ databases">
        <title>Genomic Encyclopedia of Type Strains, Phase IV (KMG-IV): sequencing the most valuable type-strain genomes for metagenomic binning, comparative biology and taxonomic classification.</title>
        <authorList>
            <person name="Goeker M."/>
        </authorList>
    </citation>
    <scope>NUCLEOTIDE SEQUENCE [LARGE SCALE GENOMIC DNA]</scope>
    <source>
        <strain evidence="3 4">DSM 102255</strain>
    </source>
</reference>
<dbReference type="RefSeq" id="WP_184081792.1">
    <property type="nucleotide sequence ID" value="NZ_JACIJP010000009.1"/>
</dbReference>
<dbReference type="Proteomes" id="UP000552700">
    <property type="component" value="Unassembled WGS sequence"/>
</dbReference>
<feature type="chain" id="PRO_5032633141" evidence="2">
    <location>
        <begin position="23"/>
        <end position="89"/>
    </location>
</feature>
<evidence type="ECO:0000313" key="4">
    <source>
        <dbReference type="Proteomes" id="UP000552700"/>
    </source>
</evidence>
<feature type="compositionally biased region" description="Polar residues" evidence="1">
    <location>
        <begin position="34"/>
        <end position="45"/>
    </location>
</feature>
<feature type="region of interest" description="Disordered" evidence="1">
    <location>
        <begin position="24"/>
        <end position="45"/>
    </location>
</feature>
<accession>A0A841J7Q7</accession>
<keyword evidence="4" id="KW-1185">Reference proteome</keyword>
<protein>
    <submittedName>
        <fullName evidence="3">Uncharacterized protein</fullName>
    </submittedName>
</protein>
<name>A0A841J7Q7_9SPHN</name>